<organism evidence="1">
    <name type="scientific">marine metagenome</name>
    <dbReference type="NCBI Taxonomy" id="408172"/>
    <lineage>
        <taxon>unclassified sequences</taxon>
        <taxon>metagenomes</taxon>
        <taxon>ecological metagenomes</taxon>
    </lineage>
</organism>
<sequence length="77" mass="8359">MLPLLAVAALLDNRTEDDKRQCGRSAVAMQPLIEPHNRVRSLMIVTQTFAVSLTGLPDDETASIPASCRAKGVFPPR</sequence>
<gene>
    <name evidence="1" type="ORF">METZ01_LOCUS31785</name>
</gene>
<evidence type="ECO:0000313" key="1">
    <source>
        <dbReference type="EMBL" id="SUZ78931.1"/>
    </source>
</evidence>
<protein>
    <submittedName>
        <fullName evidence="1">Uncharacterized protein</fullName>
    </submittedName>
</protein>
<reference evidence="1" key="1">
    <citation type="submission" date="2018-05" db="EMBL/GenBank/DDBJ databases">
        <authorList>
            <person name="Lanie J.A."/>
            <person name="Ng W.-L."/>
            <person name="Kazmierczak K.M."/>
            <person name="Andrzejewski T.M."/>
            <person name="Davidsen T.M."/>
            <person name="Wayne K.J."/>
            <person name="Tettelin H."/>
            <person name="Glass J.I."/>
            <person name="Rusch D."/>
            <person name="Podicherti R."/>
            <person name="Tsui H.-C.T."/>
            <person name="Winkler M.E."/>
        </authorList>
    </citation>
    <scope>NUCLEOTIDE SEQUENCE</scope>
</reference>
<proteinExistence type="predicted"/>
<dbReference type="AlphaFoldDB" id="A0A381QHY5"/>
<accession>A0A381QHY5</accession>
<dbReference type="EMBL" id="UINC01001371">
    <property type="protein sequence ID" value="SUZ78931.1"/>
    <property type="molecule type" value="Genomic_DNA"/>
</dbReference>
<name>A0A381QHY5_9ZZZZ</name>